<dbReference type="Pfam" id="PF00669">
    <property type="entry name" value="Flagellin_N"/>
    <property type="match status" value="1"/>
</dbReference>
<dbReference type="PANTHER" id="PTHR42792">
    <property type="entry name" value="FLAGELLIN"/>
    <property type="match status" value="1"/>
</dbReference>
<dbReference type="RefSeq" id="WP_217173485.1">
    <property type="nucleotide sequence ID" value="NZ_CP126169.1"/>
</dbReference>
<dbReference type="NCBIfam" id="TIGR02550">
    <property type="entry name" value="flagell_flgL"/>
    <property type="match status" value="1"/>
</dbReference>
<dbReference type="PANTHER" id="PTHR42792:SF1">
    <property type="entry name" value="FLAGELLAR HOOK-ASSOCIATED PROTEIN 3"/>
    <property type="match status" value="1"/>
</dbReference>
<evidence type="ECO:0000256" key="2">
    <source>
        <dbReference type="ARBA" id="ARBA00004613"/>
    </source>
</evidence>
<evidence type="ECO:0000256" key="5">
    <source>
        <dbReference type="ARBA" id="ARBA00023143"/>
    </source>
</evidence>
<proteinExistence type="inferred from homology"/>
<organism evidence="7 8">
    <name type="scientific">Rahnella bonaserana</name>
    <dbReference type="NCBI Taxonomy" id="2816248"/>
    <lineage>
        <taxon>Bacteria</taxon>
        <taxon>Pseudomonadati</taxon>
        <taxon>Pseudomonadota</taxon>
        <taxon>Gammaproteobacteria</taxon>
        <taxon>Enterobacterales</taxon>
        <taxon>Yersiniaceae</taxon>
        <taxon>Rahnella</taxon>
    </lineage>
</organism>
<evidence type="ECO:0000256" key="4">
    <source>
        <dbReference type="ARBA" id="ARBA00022525"/>
    </source>
</evidence>
<dbReference type="EMBL" id="JAFMOW010000063">
    <property type="protein sequence ID" value="MBU9856143.1"/>
    <property type="molecule type" value="Genomic_DNA"/>
</dbReference>
<dbReference type="Proteomes" id="UP000734343">
    <property type="component" value="Unassembled WGS sequence"/>
</dbReference>
<name>A0ABS6LVN3_9GAMM</name>
<dbReference type="InterPro" id="IPR013384">
    <property type="entry name" value="Flagell_FlgL"/>
</dbReference>
<accession>A0ABS6LVN3</accession>
<keyword evidence="5" id="KW-0975">Bacterial flagellum</keyword>
<evidence type="ECO:0000313" key="7">
    <source>
        <dbReference type="EMBL" id="MBU9856143.1"/>
    </source>
</evidence>
<keyword evidence="4" id="KW-0964">Secreted</keyword>
<keyword evidence="8" id="KW-1185">Reference proteome</keyword>
<reference evidence="7 8" key="1">
    <citation type="submission" date="2021-03" db="EMBL/GenBank/DDBJ databases">
        <title>Five novel Rahnella species.</title>
        <authorList>
            <person name="Brady C."/>
            <person name="Asselin J."/>
            <person name="Beer S."/>
            <person name="Bruberg M.B."/>
            <person name="Crampton B."/>
            <person name="Venter S."/>
            <person name="Arnold D."/>
            <person name="Denman S."/>
        </authorList>
    </citation>
    <scope>NUCLEOTIDE SEQUENCE [LARGE SCALE GENOMIC DNA]</scope>
    <source>
        <strain evidence="7 8">H11b</strain>
    </source>
</reference>
<gene>
    <name evidence="7" type="primary">flgL</name>
    <name evidence="7" type="ORF">J1778_12730</name>
</gene>
<keyword evidence="7" id="KW-0969">Cilium</keyword>
<evidence type="ECO:0000259" key="6">
    <source>
        <dbReference type="Pfam" id="PF00669"/>
    </source>
</evidence>
<evidence type="ECO:0000256" key="3">
    <source>
        <dbReference type="ARBA" id="ARBA00005709"/>
    </source>
</evidence>
<protein>
    <submittedName>
        <fullName evidence="7">Flagellar hook-associated protein FlgL</fullName>
    </submittedName>
</protein>
<evidence type="ECO:0000313" key="8">
    <source>
        <dbReference type="Proteomes" id="UP000734343"/>
    </source>
</evidence>
<comment type="caution">
    <text evidence="7">The sequence shown here is derived from an EMBL/GenBank/DDBJ whole genome shotgun (WGS) entry which is preliminary data.</text>
</comment>
<comment type="similarity">
    <text evidence="3">Belongs to the bacterial flagellin family.</text>
</comment>
<keyword evidence="7" id="KW-0966">Cell projection</keyword>
<evidence type="ECO:0000256" key="1">
    <source>
        <dbReference type="ARBA" id="ARBA00004365"/>
    </source>
</evidence>
<dbReference type="InterPro" id="IPR001029">
    <property type="entry name" value="Flagellin_N"/>
</dbReference>
<sequence>MRLSTQYMFQNNINSLSSSMNTANDISMRLSAGQKLLTPSDDPSGAAQAIMYQNSLANMKQFDTARGFAKDALNFEDNTLNSLSNILTKNLSEKIVAAGNGTMSDADRQAVATELQGIRDSMLDIGNAKNSNGRYVFAGYNTGTAPFQKDGTYIGGNTAMTQIVADSTEMQVGHTGSDVFMSGTPDDLFAQLDSAIAALNTPVTDDAGREALQKTLDSVNVSIKKGIDNLGRVQAEVGTNLQQIDALNATSMVQQINVESSLQETVGSDYSTFITLVNQSKMAEFTLNASMMVFQTMQKMNIFNM</sequence>
<comment type="subcellular location">
    <subcellularLocation>
        <location evidence="1">Bacterial flagellum</location>
    </subcellularLocation>
    <subcellularLocation>
        <location evidence="2">Secreted</location>
    </subcellularLocation>
</comment>
<dbReference type="InterPro" id="IPR001492">
    <property type="entry name" value="Flagellin"/>
</dbReference>
<keyword evidence="7" id="KW-0282">Flagellum</keyword>
<feature type="domain" description="Flagellin N-terminal" evidence="6">
    <location>
        <begin position="4"/>
        <end position="142"/>
    </location>
</feature>